<protein>
    <submittedName>
        <fullName evidence="2">Uncharacterized protein</fullName>
    </submittedName>
</protein>
<name>A0A1H0ZCT7_9MICC</name>
<accession>A0A1H0ZCT7</accession>
<keyword evidence="1" id="KW-0732">Signal</keyword>
<sequence>MKRLTTALLCSALTASLMLPAAPATAVLPATSVVAVGSSNSKALFSNAGGYVASYTRFSQQYILRNIKSNRTGVLQESRNGRWVTLQKLTWKKQVGKATSTAVTVRTTHTAATVKKKYRLVVNASSKEARWESKHVTLRHENPRFYNGYKKTVYNQVKRYCPNVIILEEDRLHSYTYSTSLRMNVARRPAGNLLKYAALHECAHIREFSLYPPSQQGTLRAKLNKIYKTTGTGGIEQAADCMAFRMGVNSKLIFGTYTKNCAGARGTAAAKLLAGTKL</sequence>
<dbReference type="Proteomes" id="UP000181917">
    <property type="component" value="Unassembled WGS sequence"/>
</dbReference>
<dbReference type="AlphaFoldDB" id="A0A1H0ZCT7"/>
<dbReference type="EMBL" id="FNKH01000002">
    <property type="protein sequence ID" value="SDQ25238.1"/>
    <property type="molecule type" value="Genomic_DNA"/>
</dbReference>
<evidence type="ECO:0000256" key="1">
    <source>
        <dbReference type="SAM" id="SignalP"/>
    </source>
</evidence>
<evidence type="ECO:0000313" key="2">
    <source>
        <dbReference type="EMBL" id="SDQ25238.1"/>
    </source>
</evidence>
<gene>
    <name evidence="2" type="ORF">SAMN04489742_0275</name>
</gene>
<keyword evidence="3" id="KW-1185">Reference proteome</keyword>
<reference evidence="2 3" key="1">
    <citation type="submission" date="2016-10" db="EMBL/GenBank/DDBJ databases">
        <authorList>
            <person name="de Groot N.N."/>
        </authorList>
    </citation>
    <scope>NUCLEOTIDE SEQUENCE [LARGE SCALE GENOMIC DNA]</scope>
    <source>
        <strain evidence="2 3">DSM 20117</strain>
    </source>
</reference>
<dbReference type="OrthoDB" id="4938409at2"/>
<feature type="chain" id="PRO_5010223573" evidence="1">
    <location>
        <begin position="27"/>
        <end position="278"/>
    </location>
</feature>
<feature type="signal peptide" evidence="1">
    <location>
        <begin position="1"/>
        <end position="26"/>
    </location>
</feature>
<proteinExistence type="predicted"/>
<dbReference type="KEGG" id="acry:AC20117_15890"/>
<organism evidence="2 3">
    <name type="scientific">Crystallibacter crystallopoietes</name>
    <dbReference type="NCBI Taxonomy" id="37928"/>
    <lineage>
        <taxon>Bacteria</taxon>
        <taxon>Bacillati</taxon>
        <taxon>Actinomycetota</taxon>
        <taxon>Actinomycetes</taxon>
        <taxon>Micrococcales</taxon>
        <taxon>Micrococcaceae</taxon>
        <taxon>Crystallibacter</taxon>
    </lineage>
</organism>
<dbReference type="RefSeq" id="WP_074698715.1">
    <property type="nucleotide sequence ID" value="NZ_CP018863.1"/>
</dbReference>
<dbReference type="STRING" id="37928.SAMN04489742_0275"/>
<evidence type="ECO:0000313" key="3">
    <source>
        <dbReference type="Proteomes" id="UP000181917"/>
    </source>
</evidence>